<evidence type="ECO:0000256" key="1">
    <source>
        <dbReference type="SAM" id="MobiDB-lite"/>
    </source>
</evidence>
<protein>
    <submittedName>
        <fullName evidence="2">Uncharacterized protein</fullName>
    </submittedName>
</protein>
<sequence>MSCGREALALRGELQTQLCQIVWQLPLWVAHSAAPATAKGRGHEQSALLQAGSPQHRQASQNQVFQKCETLASLNEADSRNKLITISCGQEHPIPMLSPTVSKASRLFRITQRRQ</sequence>
<dbReference type="EMBL" id="QUSF01000001">
    <property type="protein sequence ID" value="RLW12998.1"/>
    <property type="molecule type" value="Genomic_DNA"/>
</dbReference>
<dbReference type="Proteomes" id="UP000276834">
    <property type="component" value="Unassembled WGS sequence"/>
</dbReference>
<evidence type="ECO:0000313" key="3">
    <source>
        <dbReference type="Proteomes" id="UP000276834"/>
    </source>
</evidence>
<gene>
    <name evidence="2" type="ORF">DV515_00000441</name>
</gene>
<name>A0A3L8T060_CHLGU</name>
<reference evidence="2 3" key="1">
    <citation type="journal article" date="2018" name="Proc. R. Soc. B">
        <title>A non-coding region near Follistatin controls head colour polymorphism in the Gouldian finch.</title>
        <authorList>
            <person name="Toomey M.B."/>
            <person name="Marques C.I."/>
            <person name="Andrade P."/>
            <person name="Araujo P.M."/>
            <person name="Sabatino S."/>
            <person name="Gazda M.A."/>
            <person name="Afonso S."/>
            <person name="Lopes R.J."/>
            <person name="Corbo J.C."/>
            <person name="Carneiro M."/>
        </authorList>
    </citation>
    <scope>NUCLEOTIDE SEQUENCE [LARGE SCALE GENOMIC DNA]</scope>
    <source>
        <strain evidence="2">Red01</strain>
        <tissue evidence="2">Muscle</tissue>
    </source>
</reference>
<accession>A0A3L8T060</accession>
<keyword evidence="3" id="KW-1185">Reference proteome</keyword>
<organism evidence="2 3">
    <name type="scientific">Chloebia gouldiae</name>
    <name type="common">Gouldian finch</name>
    <name type="synonym">Erythrura gouldiae</name>
    <dbReference type="NCBI Taxonomy" id="44316"/>
    <lineage>
        <taxon>Eukaryota</taxon>
        <taxon>Metazoa</taxon>
        <taxon>Chordata</taxon>
        <taxon>Craniata</taxon>
        <taxon>Vertebrata</taxon>
        <taxon>Euteleostomi</taxon>
        <taxon>Archelosauria</taxon>
        <taxon>Archosauria</taxon>
        <taxon>Dinosauria</taxon>
        <taxon>Saurischia</taxon>
        <taxon>Theropoda</taxon>
        <taxon>Coelurosauria</taxon>
        <taxon>Aves</taxon>
        <taxon>Neognathae</taxon>
        <taxon>Neoaves</taxon>
        <taxon>Telluraves</taxon>
        <taxon>Australaves</taxon>
        <taxon>Passeriformes</taxon>
        <taxon>Passeroidea</taxon>
        <taxon>Passeridae</taxon>
        <taxon>Chloebia</taxon>
    </lineage>
</organism>
<evidence type="ECO:0000313" key="2">
    <source>
        <dbReference type="EMBL" id="RLW12998.1"/>
    </source>
</evidence>
<proteinExistence type="predicted"/>
<comment type="caution">
    <text evidence="2">The sequence shown here is derived from an EMBL/GenBank/DDBJ whole genome shotgun (WGS) entry which is preliminary data.</text>
</comment>
<feature type="region of interest" description="Disordered" evidence="1">
    <location>
        <begin position="34"/>
        <end position="62"/>
    </location>
</feature>
<dbReference type="AlphaFoldDB" id="A0A3L8T060"/>
<feature type="compositionally biased region" description="Polar residues" evidence="1">
    <location>
        <begin position="52"/>
        <end position="62"/>
    </location>
</feature>